<comment type="caution">
    <text evidence="1">The sequence shown here is derived from an EMBL/GenBank/DDBJ whole genome shotgun (WGS) entry which is preliminary data.</text>
</comment>
<dbReference type="Proteomes" id="UP000789920">
    <property type="component" value="Unassembled WGS sequence"/>
</dbReference>
<proteinExistence type="predicted"/>
<feature type="non-terminal residue" evidence="1">
    <location>
        <position position="1"/>
    </location>
</feature>
<name>A0ACA9QCS2_9GLOM</name>
<accession>A0ACA9QCS2</accession>
<organism evidence="1 2">
    <name type="scientific">Racocetra persica</name>
    <dbReference type="NCBI Taxonomy" id="160502"/>
    <lineage>
        <taxon>Eukaryota</taxon>
        <taxon>Fungi</taxon>
        <taxon>Fungi incertae sedis</taxon>
        <taxon>Mucoromycota</taxon>
        <taxon>Glomeromycotina</taxon>
        <taxon>Glomeromycetes</taxon>
        <taxon>Diversisporales</taxon>
        <taxon>Gigasporaceae</taxon>
        <taxon>Racocetra</taxon>
    </lineage>
</organism>
<sequence>PAISEHTTPQSIWTIPIPISEKFTEDDEFEDIRLYRINTTYENNTNT</sequence>
<evidence type="ECO:0000313" key="2">
    <source>
        <dbReference type="Proteomes" id="UP000789920"/>
    </source>
</evidence>
<evidence type="ECO:0000313" key="1">
    <source>
        <dbReference type="EMBL" id="CAG8743264.1"/>
    </source>
</evidence>
<keyword evidence="2" id="KW-1185">Reference proteome</keyword>
<reference evidence="1" key="1">
    <citation type="submission" date="2021-06" db="EMBL/GenBank/DDBJ databases">
        <authorList>
            <person name="Kallberg Y."/>
            <person name="Tangrot J."/>
            <person name="Rosling A."/>
        </authorList>
    </citation>
    <scope>NUCLEOTIDE SEQUENCE</scope>
    <source>
        <strain evidence="1">MA461A</strain>
    </source>
</reference>
<gene>
    <name evidence="1" type="ORF">RPERSI_LOCUS13380</name>
</gene>
<dbReference type="EMBL" id="CAJVQC010029655">
    <property type="protein sequence ID" value="CAG8743264.1"/>
    <property type="molecule type" value="Genomic_DNA"/>
</dbReference>
<protein>
    <submittedName>
        <fullName evidence="1">28074_t:CDS:1</fullName>
    </submittedName>
</protein>